<dbReference type="CDD" id="cd07377">
    <property type="entry name" value="WHTH_GntR"/>
    <property type="match status" value="1"/>
</dbReference>
<evidence type="ECO:0000259" key="6">
    <source>
        <dbReference type="PROSITE" id="PS50949"/>
    </source>
</evidence>
<dbReference type="InterPro" id="IPR000524">
    <property type="entry name" value="Tscrpt_reg_HTH_GntR"/>
</dbReference>
<dbReference type="PANTHER" id="PTHR46577">
    <property type="entry name" value="HTH-TYPE TRANSCRIPTIONAL REGULATORY PROTEIN GABR"/>
    <property type="match status" value="1"/>
</dbReference>
<dbReference type="EMBL" id="MLJW01000025">
    <property type="protein sequence ID" value="OIR09822.1"/>
    <property type="molecule type" value="Genomic_DNA"/>
</dbReference>
<evidence type="ECO:0000256" key="5">
    <source>
        <dbReference type="ARBA" id="ARBA00023163"/>
    </source>
</evidence>
<dbReference type="InterPro" id="IPR015424">
    <property type="entry name" value="PyrdxlP-dep_Trfase"/>
</dbReference>
<sequence>MMPSKADRADGNRVNAVMQAIRDQLAGRVLVPGERLPSIRQQAERLNVAKNTVVEAYDRLAADGVITAKRGSGFYVCGHLPPLSLANVGATRDRSIDPLWIIRQSLEAESDMLKPGCGWLPQSWLPDEEIRRTLRRLTKEPQTGLLEYGHPYGHFALREQLSRRLGERGVAASAQQIILTDSGTQAIDLICRFLLEPGDTVLIDDPGYFNFQALLRAHRVQLIAVPYTEQGPDVQAMAELLARHKPRLYLTNTVFHNPTGAVLSPIVAHRVLKLAEDHDLLIIEDDIYAEFALNTSPLLASFDGLNRVIHVGSFSKVISASSRCGHLAVRQEWAEQIVDLKLATTLSSNSLGAELVYSMLRQGAYRHHIDATRSRLADAMGCTLHRLEKLGIAPWMKPQGGMFLWVRLPQGLDSAKVSREALQAGVVLAPGNVFSLGQTASPFLRFNVAQCQSPKIFEVLEKAMDSAWQIC</sequence>
<comment type="similarity">
    <text evidence="1">In the C-terminal section; belongs to the class-I pyridoxal-phosphate-dependent aminotransferase family.</text>
</comment>
<keyword evidence="2" id="KW-0663">Pyridoxal phosphate</keyword>
<dbReference type="AlphaFoldDB" id="A0A1J5TCI5"/>
<gene>
    <name evidence="7" type="primary">norG_1</name>
    <name evidence="7" type="ORF">GALL_82280</name>
</gene>
<name>A0A1J5TCI5_9ZZZZ</name>
<dbReference type="GO" id="GO:0003677">
    <property type="term" value="F:DNA binding"/>
    <property type="evidence" value="ECO:0007669"/>
    <property type="project" value="UniProtKB-KW"/>
</dbReference>
<feature type="domain" description="HTH gntR-type" evidence="6">
    <location>
        <begin position="11"/>
        <end position="79"/>
    </location>
</feature>
<dbReference type="PROSITE" id="PS50949">
    <property type="entry name" value="HTH_GNTR"/>
    <property type="match status" value="1"/>
</dbReference>
<evidence type="ECO:0000313" key="7">
    <source>
        <dbReference type="EMBL" id="OIR09822.1"/>
    </source>
</evidence>
<dbReference type="GO" id="GO:0030170">
    <property type="term" value="F:pyridoxal phosphate binding"/>
    <property type="evidence" value="ECO:0007669"/>
    <property type="project" value="InterPro"/>
</dbReference>
<dbReference type="PANTHER" id="PTHR46577:SF2">
    <property type="entry name" value="TRANSCRIPTIONAL REGULATORY PROTEIN"/>
    <property type="match status" value="1"/>
</dbReference>
<dbReference type="InterPro" id="IPR004839">
    <property type="entry name" value="Aminotransferase_I/II_large"/>
</dbReference>
<dbReference type="InterPro" id="IPR015422">
    <property type="entry name" value="PyrdxlP-dep_Trfase_small"/>
</dbReference>
<keyword evidence="5" id="KW-0804">Transcription</keyword>
<dbReference type="Gene3D" id="1.10.10.10">
    <property type="entry name" value="Winged helix-like DNA-binding domain superfamily/Winged helix DNA-binding domain"/>
    <property type="match status" value="1"/>
</dbReference>
<evidence type="ECO:0000256" key="3">
    <source>
        <dbReference type="ARBA" id="ARBA00023015"/>
    </source>
</evidence>
<evidence type="ECO:0000256" key="4">
    <source>
        <dbReference type="ARBA" id="ARBA00023125"/>
    </source>
</evidence>
<dbReference type="CDD" id="cd00609">
    <property type="entry name" value="AAT_like"/>
    <property type="match status" value="1"/>
</dbReference>
<evidence type="ECO:0000256" key="1">
    <source>
        <dbReference type="ARBA" id="ARBA00005384"/>
    </source>
</evidence>
<protein>
    <submittedName>
        <fullName evidence="7">HTH-type transcriptional regulator NorG</fullName>
    </submittedName>
</protein>
<organism evidence="7">
    <name type="scientific">mine drainage metagenome</name>
    <dbReference type="NCBI Taxonomy" id="410659"/>
    <lineage>
        <taxon>unclassified sequences</taxon>
        <taxon>metagenomes</taxon>
        <taxon>ecological metagenomes</taxon>
    </lineage>
</organism>
<keyword evidence="3" id="KW-0805">Transcription regulation</keyword>
<proteinExistence type="inferred from homology"/>
<dbReference type="InterPro" id="IPR036390">
    <property type="entry name" value="WH_DNA-bd_sf"/>
</dbReference>
<dbReference type="Gene3D" id="3.40.640.10">
    <property type="entry name" value="Type I PLP-dependent aspartate aminotransferase-like (Major domain)"/>
    <property type="match status" value="1"/>
</dbReference>
<comment type="caution">
    <text evidence="7">The sequence shown here is derived from an EMBL/GenBank/DDBJ whole genome shotgun (WGS) entry which is preliminary data.</text>
</comment>
<dbReference type="Pfam" id="PF00155">
    <property type="entry name" value="Aminotran_1_2"/>
    <property type="match status" value="1"/>
</dbReference>
<dbReference type="InterPro" id="IPR036388">
    <property type="entry name" value="WH-like_DNA-bd_sf"/>
</dbReference>
<accession>A0A1J5TCI5</accession>
<dbReference type="SUPFAM" id="SSF46785">
    <property type="entry name" value="Winged helix' DNA-binding domain"/>
    <property type="match status" value="1"/>
</dbReference>
<dbReference type="Gene3D" id="3.90.1150.10">
    <property type="entry name" value="Aspartate Aminotransferase, domain 1"/>
    <property type="match status" value="1"/>
</dbReference>
<dbReference type="SMART" id="SM00345">
    <property type="entry name" value="HTH_GNTR"/>
    <property type="match status" value="1"/>
</dbReference>
<dbReference type="InterPro" id="IPR015421">
    <property type="entry name" value="PyrdxlP-dep_Trfase_major"/>
</dbReference>
<keyword evidence="4" id="KW-0238">DNA-binding</keyword>
<dbReference type="SUPFAM" id="SSF53383">
    <property type="entry name" value="PLP-dependent transferases"/>
    <property type="match status" value="1"/>
</dbReference>
<dbReference type="InterPro" id="IPR051446">
    <property type="entry name" value="HTH_trans_reg/aminotransferase"/>
</dbReference>
<dbReference type="Pfam" id="PF00392">
    <property type="entry name" value="GntR"/>
    <property type="match status" value="1"/>
</dbReference>
<evidence type="ECO:0000256" key="2">
    <source>
        <dbReference type="ARBA" id="ARBA00022898"/>
    </source>
</evidence>
<dbReference type="GO" id="GO:0003700">
    <property type="term" value="F:DNA-binding transcription factor activity"/>
    <property type="evidence" value="ECO:0007669"/>
    <property type="project" value="InterPro"/>
</dbReference>
<reference evidence="7" key="1">
    <citation type="submission" date="2016-10" db="EMBL/GenBank/DDBJ databases">
        <title>Sequence of Gallionella enrichment culture.</title>
        <authorList>
            <person name="Poehlein A."/>
            <person name="Muehling M."/>
            <person name="Daniel R."/>
        </authorList>
    </citation>
    <scope>NUCLEOTIDE SEQUENCE</scope>
</reference>